<sequence>MQPVRSADRDAATPGGFMVWTAILLIFSLLPGKPIARVAATTANGVSTIQWSPVGRAEMDRSNRAKPRRQSGDHEFHPGGRRQ</sequence>
<dbReference type="Proteomes" id="UP001521209">
    <property type="component" value="Unassembled WGS sequence"/>
</dbReference>
<keyword evidence="2" id="KW-1133">Transmembrane helix</keyword>
<evidence type="ECO:0000313" key="3">
    <source>
        <dbReference type="EMBL" id="MCF3946937.1"/>
    </source>
</evidence>
<gene>
    <name evidence="3" type="ORF">L2A60_09620</name>
</gene>
<proteinExistence type="predicted"/>
<dbReference type="RefSeq" id="WP_235704167.1">
    <property type="nucleotide sequence ID" value="NZ_JAKGBZ010000015.1"/>
</dbReference>
<feature type="region of interest" description="Disordered" evidence="1">
    <location>
        <begin position="53"/>
        <end position="83"/>
    </location>
</feature>
<keyword evidence="4" id="KW-1185">Reference proteome</keyword>
<feature type="compositionally biased region" description="Basic and acidic residues" evidence="1">
    <location>
        <begin position="70"/>
        <end position="83"/>
    </location>
</feature>
<accession>A0ABS9DW21</accession>
<name>A0ABS9DW21_9PROT</name>
<evidence type="ECO:0000256" key="2">
    <source>
        <dbReference type="SAM" id="Phobius"/>
    </source>
</evidence>
<evidence type="ECO:0000313" key="4">
    <source>
        <dbReference type="Proteomes" id="UP001521209"/>
    </source>
</evidence>
<keyword evidence="2" id="KW-0812">Transmembrane</keyword>
<feature type="transmembrane region" description="Helical" evidence="2">
    <location>
        <begin position="12"/>
        <end position="30"/>
    </location>
</feature>
<comment type="caution">
    <text evidence="3">The sequence shown here is derived from an EMBL/GenBank/DDBJ whole genome shotgun (WGS) entry which is preliminary data.</text>
</comment>
<keyword evidence="2" id="KW-0472">Membrane</keyword>
<organism evidence="3 4">
    <name type="scientific">Acidiphilium iwatense</name>
    <dbReference type="NCBI Taxonomy" id="768198"/>
    <lineage>
        <taxon>Bacteria</taxon>
        <taxon>Pseudomonadati</taxon>
        <taxon>Pseudomonadota</taxon>
        <taxon>Alphaproteobacteria</taxon>
        <taxon>Acetobacterales</taxon>
        <taxon>Acidocellaceae</taxon>
        <taxon>Acidiphilium</taxon>
    </lineage>
</organism>
<reference evidence="3 4" key="1">
    <citation type="submission" date="2022-01" db="EMBL/GenBank/DDBJ databases">
        <authorList>
            <person name="Won M."/>
            <person name="Kim S.-J."/>
            <person name="Kwon S.-W."/>
        </authorList>
    </citation>
    <scope>NUCLEOTIDE SEQUENCE [LARGE SCALE GENOMIC DNA]</scope>
    <source>
        <strain evidence="3 4">KCTC 23505</strain>
    </source>
</reference>
<dbReference type="EMBL" id="JAKGBZ010000015">
    <property type="protein sequence ID" value="MCF3946937.1"/>
    <property type="molecule type" value="Genomic_DNA"/>
</dbReference>
<evidence type="ECO:0000256" key="1">
    <source>
        <dbReference type="SAM" id="MobiDB-lite"/>
    </source>
</evidence>
<protein>
    <submittedName>
        <fullName evidence="3">Uncharacterized protein</fullName>
    </submittedName>
</protein>